<dbReference type="OrthoDB" id="2597504at2"/>
<protein>
    <submittedName>
        <fullName evidence="2">Uncharacterized protein</fullName>
    </submittedName>
</protein>
<evidence type="ECO:0000313" key="2">
    <source>
        <dbReference type="EMBL" id="SMG55486.1"/>
    </source>
</evidence>
<evidence type="ECO:0000313" key="3">
    <source>
        <dbReference type="Proteomes" id="UP000193834"/>
    </source>
</evidence>
<feature type="transmembrane region" description="Helical" evidence="1">
    <location>
        <begin position="12"/>
        <end position="30"/>
    </location>
</feature>
<feature type="transmembrane region" description="Helical" evidence="1">
    <location>
        <begin position="153"/>
        <end position="172"/>
    </location>
</feature>
<evidence type="ECO:0000256" key="1">
    <source>
        <dbReference type="SAM" id="Phobius"/>
    </source>
</evidence>
<keyword evidence="1" id="KW-1133">Transmembrane helix</keyword>
<keyword evidence="1" id="KW-0472">Membrane</keyword>
<dbReference type="EMBL" id="FXAZ01000006">
    <property type="protein sequence ID" value="SMG55486.1"/>
    <property type="molecule type" value="Genomic_DNA"/>
</dbReference>
<name>A0A1X7LNL5_9BACL</name>
<dbReference type="Proteomes" id="UP000193834">
    <property type="component" value="Unassembled WGS sequence"/>
</dbReference>
<feature type="transmembrane region" description="Helical" evidence="1">
    <location>
        <begin position="237"/>
        <end position="253"/>
    </location>
</feature>
<sequence length="265" mass="30350">MWSEISKIIGANPVMTIVITIIGTFSIWMYKEFKEMMTQKKKARLASIDEKIKINNQLYASAAALTHDSDNRELRIAFMNKIGEYSSLLSEDVQYVARDYCKYGDAQYLGSLMALVEVDLHRFNKERRRITEEEDSTDVINYVFKLVDPLKPLFAAWLFISFMLLSITSYYLQPLFYHKVLVIVTSATVLLSAIQAYVLISLAMAKQLVRHRAQKWLIFISIMGAPILSLLHSALTFLSLAIQITAIILLLRLNNKKKKGIITLE</sequence>
<dbReference type="STRING" id="1852522.SAMN06295960_3927"/>
<proteinExistence type="predicted"/>
<dbReference type="AlphaFoldDB" id="A0A1X7LNL5"/>
<gene>
    <name evidence="2" type="ORF">SAMN06295960_3927</name>
</gene>
<keyword evidence="1" id="KW-0812">Transmembrane</keyword>
<reference evidence="2 3" key="1">
    <citation type="submission" date="2017-04" db="EMBL/GenBank/DDBJ databases">
        <authorList>
            <person name="Afonso C.L."/>
            <person name="Miller P.J."/>
            <person name="Scott M.A."/>
            <person name="Spackman E."/>
            <person name="Goraichik I."/>
            <person name="Dimitrov K.M."/>
            <person name="Suarez D.L."/>
            <person name="Swayne D.E."/>
        </authorList>
    </citation>
    <scope>NUCLEOTIDE SEQUENCE [LARGE SCALE GENOMIC DNA]</scope>
    <source>
        <strain evidence="2 3">11</strain>
    </source>
</reference>
<keyword evidence="3" id="KW-1185">Reference proteome</keyword>
<feature type="transmembrane region" description="Helical" evidence="1">
    <location>
        <begin position="178"/>
        <end position="204"/>
    </location>
</feature>
<dbReference type="RefSeq" id="WP_085497099.1">
    <property type="nucleotide sequence ID" value="NZ_FXAZ01000006.1"/>
</dbReference>
<accession>A0A1X7LNL5</accession>
<organism evidence="2 3">
    <name type="scientific">Paenibacillus aquistagni</name>
    <dbReference type="NCBI Taxonomy" id="1852522"/>
    <lineage>
        <taxon>Bacteria</taxon>
        <taxon>Bacillati</taxon>
        <taxon>Bacillota</taxon>
        <taxon>Bacilli</taxon>
        <taxon>Bacillales</taxon>
        <taxon>Paenibacillaceae</taxon>
        <taxon>Paenibacillus</taxon>
    </lineage>
</organism>